<protein>
    <recommendedName>
        <fullName evidence="3">Winged helix-turn-helix domain-containing protein</fullName>
    </recommendedName>
</protein>
<dbReference type="EMBL" id="NHMK01000009">
    <property type="protein sequence ID" value="OWL97603.1"/>
    <property type="molecule type" value="Genomic_DNA"/>
</dbReference>
<dbReference type="RefSeq" id="WP_229844231.1">
    <property type="nucleotide sequence ID" value="NZ_BNAM01000010.1"/>
</dbReference>
<proteinExistence type="predicted"/>
<dbReference type="Pfam" id="PF06224">
    <property type="entry name" value="AlkZ-like"/>
    <property type="match status" value="1"/>
</dbReference>
<evidence type="ECO:0000313" key="1">
    <source>
        <dbReference type="EMBL" id="OWL97603.1"/>
    </source>
</evidence>
<reference evidence="1 2" key="1">
    <citation type="submission" date="2017-05" db="EMBL/GenBank/DDBJ databases">
        <title>De novo genome assembly of Deniococcus indicus strain DR1.</title>
        <authorList>
            <person name="Chauhan D."/>
            <person name="Yennamalli R.M."/>
            <person name="Priyadarshini R."/>
        </authorList>
    </citation>
    <scope>NUCLEOTIDE SEQUENCE [LARGE SCALE GENOMIC DNA]</scope>
    <source>
        <strain evidence="1 2">DR1</strain>
    </source>
</reference>
<dbReference type="PANTHER" id="PTHR30528">
    <property type="entry name" value="CYTOPLASMIC PROTEIN"/>
    <property type="match status" value="1"/>
</dbReference>
<dbReference type="Proteomes" id="UP000197208">
    <property type="component" value="Unassembled WGS sequence"/>
</dbReference>
<dbReference type="AlphaFoldDB" id="A0A246BPL5"/>
<evidence type="ECO:0000313" key="2">
    <source>
        <dbReference type="Proteomes" id="UP000197208"/>
    </source>
</evidence>
<accession>A0A246BPL5</accession>
<keyword evidence="2" id="KW-1185">Reference proteome</keyword>
<dbReference type="InterPro" id="IPR009351">
    <property type="entry name" value="AlkZ-like"/>
</dbReference>
<comment type="caution">
    <text evidence="1">The sequence shown here is derived from an EMBL/GenBank/DDBJ whole genome shotgun (WGS) entry which is preliminary data.</text>
</comment>
<dbReference type="PANTHER" id="PTHR30528:SF0">
    <property type="entry name" value="CYTOPLASMIC PROTEIN"/>
    <property type="match status" value="1"/>
</dbReference>
<sequence length="388" mass="42684">MTPDPTLAALRAAAARTLDPQRSVQAALNTMGFVQADPIRAPARAQDLTLMARVPGYRAGDLERLYLTLDVEEDMLPNYGFMPRAVQALLHPREVPPTRLEAAHPDLLPEVRAAVQGREEVHPREVALQLGQGRTVNAWGGQSSATTRALDVLHRRGELRVTRRVGGVRLYGPAPHLRALRGSPLPERERLRGVVHLLARLYGPLPQASLGYLIGLSHYGLPHLLPQLRAAFRQALRDDLHSARVDGLTYVWLPGQDPAQAPAPRGVRIVNPFDPLVWDRRRFAHLHGWTYRFEAYTPAPKRQFGYYALPVLHAGRAVGWANLSVQGGQLHTDLDLVPGARQTGPFSRALGRELDRWRAFLGLGGLGDAALTDPALTDPAQPLPATQP</sequence>
<gene>
    <name evidence="1" type="ORF">CBQ26_04840</name>
</gene>
<organism evidence="1 2">
    <name type="scientific">Deinococcus indicus</name>
    <dbReference type="NCBI Taxonomy" id="223556"/>
    <lineage>
        <taxon>Bacteria</taxon>
        <taxon>Thermotogati</taxon>
        <taxon>Deinococcota</taxon>
        <taxon>Deinococci</taxon>
        <taxon>Deinococcales</taxon>
        <taxon>Deinococcaceae</taxon>
        <taxon>Deinococcus</taxon>
    </lineage>
</organism>
<name>A0A246BPL5_9DEIO</name>
<evidence type="ECO:0008006" key="3">
    <source>
        <dbReference type="Google" id="ProtNLM"/>
    </source>
</evidence>